<feature type="region of interest" description="Disordered" evidence="1">
    <location>
        <begin position="211"/>
        <end position="249"/>
    </location>
</feature>
<reference evidence="4" key="1">
    <citation type="submission" date="2020-05" db="EMBL/GenBank/DDBJ databases">
        <title>WGS assembly of Panicum virgatum.</title>
        <authorList>
            <person name="Lovell J.T."/>
            <person name="Jenkins J."/>
            <person name="Shu S."/>
            <person name="Juenger T.E."/>
            <person name="Schmutz J."/>
        </authorList>
    </citation>
    <scope>NUCLEOTIDE SEQUENCE</scope>
    <source>
        <strain evidence="4">AP13</strain>
    </source>
</reference>
<feature type="region of interest" description="Disordered" evidence="1">
    <location>
        <begin position="587"/>
        <end position="639"/>
    </location>
</feature>
<gene>
    <name evidence="4" type="ORF">PVAP13_2KG338400</name>
</gene>
<proteinExistence type="predicted"/>
<dbReference type="PANTHER" id="PTHR47487">
    <property type="entry name" value="OS06G0651300 PROTEIN-RELATED"/>
    <property type="match status" value="1"/>
</dbReference>
<feature type="compositionally biased region" description="Basic and acidic residues" evidence="1">
    <location>
        <begin position="486"/>
        <end position="500"/>
    </location>
</feature>
<organism evidence="4 5">
    <name type="scientific">Panicum virgatum</name>
    <name type="common">Blackwell switchgrass</name>
    <dbReference type="NCBI Taxonomy" id="38727"/>
    <lineage>
        <taxon>Eukaryota</taxon>
        <taxon>Viridiplantae</taxon>
        <taxon>Streptophyta</taxon>
        <taxon>Embryophyta</taxon>
        <taxon>Tracheophyta</taxon>
        <taxon>Spermatophyta</taxon>
        <taxon>Magnoliopsida</taxon>
        <taxon>Liliopsida</taxon>
        <taxon>Poales</taxon>
        <taxon>Poaceae</taxon>
        <taxon>PACMAD clade</taxon>
        <taxon>Panicoideae</taxon>
        <taxon>Panicodae</taxon>
        <taxon>Paniceae</taxon>
        <taxon>Panicinae</taxon>
        <taxon>Panicum</taxon>
        <taxon>Panicum sect. Hiantes</taxon>
    </lineage>
</organism>
<dbReference type="AlphaFoldDB" id="A0A8T0W2N8"/>
<feature type="region of interest" description="Disordered" evidence="1">
    <location>
        <begin position="286"/>
        <end position="372"/>
    </location>
</feature>
<sequence length="680" mass="73511">MELSYLRRAADDDVESGRLRRFPDLPPPPLPHSDANASLIDAALAMRREELLWELNEARIRHGTILRELAETEHAMGLTAASHNPVPALPSSQDYWRCRTPSVPALEEEPPLRTPCSSAEHPPRGCRGPAAVRAPPVYPHVEWSPSPVPQAQPASDAEKQQDLRSPGARMNPFGRNVEPCRLPDKQTLAEEASVSVPLVANAEARPMLHEVTPGHNDAAGGRHKDSVKDGDDMHPLYESGNQSNVQRRTAETTQVDEVNGAMLQPGQYRMVAQYKEREFIAPIPEQRQLGNGVEQQQECRSPGAGARAKAEEATSGHQQAFGGEHKADVEDGHGVQPLGEIRNQSSGQRKVAHSAMEGWSNKPARLPGQQHRPASLDNAAYNEQKKVEFSEPKPEQRQLGNGIEQQQECRSPGAGARAHLFNSNVKLCLSPRKRSPLEDTLVPVAAKADEAASGHQHAFGGEPKANVEDGHGMQPLGEIRNQSSGQRKDAQSAMEGRSDKSAQLPGQDRLVGLENAAYTEQKKAEFGEPAHEGTSAGVKRKLNAASTPVKKKLGKHSCAICHVNTSSPRHLEEHLAGRMHQYTVTALQASRSDATAPSTELTPDGNGKENAAGSGGPQQGQGGKPPHRQDAAGSGKKASWKTNPELYCKLCDLQCSSEIMLAHHLGGKKHSQRCPDGSAT</sequence>
<feature type="domain" description="C2H2-type" evidence="2">
    <location>
        <begin position="646"/>
        <end position="670"/>
    </location>
</feature>
<comment type="caution">
    <text evidence="4">The sequence shown here is derived from an EMBL/GenBank/DDBJ whole genome shotgun (WGS) entry which is preliminary data.</text>
</comment>
<dbReference type="InterPro" id="IPR003604">
    <property type="entry name" value="Matrin/U1-like-C_Znf_C2H2"/>
</dbReference>
<dbReference type="GO" id="GO:0008270">
    <property type="term" value="F:zinc ion binding"/>
    <property type="evidence" value="ECO:0007669"/>
    <property type="project" value="InterPro"/>
</dbReference>
<feature type="compositionally biased region" description="Polar residues" evidence="1">
    <location>
        <begin position="239"/>
        <end position="249"/>
    </location>
</feature>
<dbReference type="Pfam" id="PF12874">
    <property type="entry name" value="zf-met"/>
    <property type="match status" value="2"/>
</dbReference>
<keyword evidence="5" id="KW-1185">Reference proteome</keyword>
<feature type="compositionally biased region" description="Polar residues" evidence="1">
    <location>
        <begin position="587"/>
        <end position="601"/>
    </location>
</feature>
<feature type="domain" description="U1-type" evidence="3">
    <location>
        <begin position="553"/>
        <end position="587"/>
    </location>
</feature>
<evidence type="ECO:0000256" key="1">
    <source>
        <dbReference type="SAM" id="MobiDB-lite"/>
    </source>
</evidence>
<accession>A0A8T0W2N8</accession>
<evidence type="ECO:0000313" key="4">
    <source>
        <dbReference type="EMBL" id="KAG2643491.1"/>
    </source>
</evidence>
<feature type="region of interest" description="Disordered" evidence="1">
    <location>
        <begin position="106"/>
        <end position="176"/>
    </location>
</feature>
<dbReference type="SMART" id="SM00355">
    <property type="entry name" value="ZnF_C2H2"/>
    <property type="match status" value="2"/>
</dbReference>
<feature type="domain" description="U1-type" evidence="3">
    <location>
        <begin position="643"/>
        <end position="677"/>
    </location>
</feature>
<evidence type="ECO:0000259" key="3">
    <source>
        <dbReference type="SMART" id="SM00451"/>
    </source>
</evidence>
<dbReference type="GO" id="GO:0003676">
    <property type="term" value="F:nucleic acid binding"/>
    <property type="evidence" value="ECO:0007669"/>
    <property type="project" value="InterPro"/>
</dbReference>
<dbReference type="SMART" id="SM00451">
    <property type="entry name" value="ZnF_U1"/>
    <property type="match status" value="2"/>
</dbReference>
<evidence type="ECO:0000313" key="5">
    <source>
        <dbReference type="Proteomes" id="UP000823388"/>
    </source>
</evidence>
<dbReference type="SUPFAM" id="SSF57667">
    <property type="entry name" value="beta-beta-alpha zinc fingers"/>
    <property type="match status" value="2"/>
</dbReference>
<dbReference type="Proteomes" id="UP000823388">
    <property type="component" value="Chromosome 2K"/>
</dbReference>
<feature type="domain" description="C2H2-type" evidence="2">
    <location>
        <begin position="556"/>
        <end position="580"/>
    </location>
</feature>
<feature type="region of interest" description="Disordered" evidence="1">
    <location>
        <begin position="448"/>
        <end position="509"/>
    </location>
</feature>
<feature type="compositionally biased region" description="Basic and acidic residues" evidence="1">
    <location>
        <begin position="220"/>
        <end position="235"/>
    </location>
</feature>
<feature type="region of interest" description="Disordered" evidence="1">
    <location>
        <begin position="522"/>
        <end position="543"/>
    </location>
</feature>
<dbReference type="InterPro" id="IPR013087">
    <property type="entry name" value="Znf_C2H2_type"/>
</dbReference>
<evidence type="ECO:0000259" key="2">
    <source>
        <dbReference type="SMART" id="SM00355"/>
    </source>
</evidence>
<evidence type="ECO:0008006" key="6">
    <source>
        <dbReference type="Google" id="ProtNLM"/>
    </source>
</evidence>
<feature type="compositionally biased region" description="Basic and acidic residues" evidence="1">
    <location>
        <begin position="386"/>
        <end position="396"/>
    </location>
</feature>
<protein>
    <recommendedName>
        <fullName evidence="6">C2H2-type domain-containing protein</fullName>
    </recommendedName>
</protein>
<dbReference type="EMBL" id="CM029039">
    <property type="protein sequence ID" value="KAG2643491.1"/>
    <property type="molecule type" value="Genomic_DNA"/>
</dbReference>
<feature type="region of interest" description="Disordered" evidence="1">
    <location>
        <begin position="386"/>
        <end position="411"/>
    </location>
</feature>
<dbReference type="Gene3D" id="3.30.160.60">
    <property type="entry name" value="Classic Zinc Finger"/>
    <property type="match status" value="2"/>
</dbReference>
<feature type="compositionally biased region" description="Gly residues" evidence="1">
    <location>
        <begin position="613"/>
        <end position="623"/>
    </location>
</feature>
<feature type="compositionally biased region" description="Basic and acidic residues" evidence="1">
    <location>
        <begin position="323"/>
        <end position="333"/>
    </location>
</feature>
<dbReference type="PANTHER" id="PTHR47487:SF11">
    <property type="entry name" value="OS09G0421800 PROTEIN"/>
    <property type="match status" value="1"/>
</dbReference>
<name>A0A8T0W2N8_PANVG</name>
<dbReference type="InterPro" id="IPR036236">
    <property type="entry name" value="Znf_C2H2_sf"/>
</dbReference>
<dbReference type="OrthoDB" id="434647at2759"/>
<feature type="compositionally biased region" description="Basic and acidic residues" evidence="1">
    <location>
        <begin position="522"/>
        <end position="531"/>
    </location>
</feature>